<dbReference type="SMART" id="SM00191">
    <property type="entry name" value="Int_alpha"/>
    <property type="match status" value="4"/>
</dbReference>
<dbReference type="Proteomes" id="UP001530400">
    <property type="component" value="Unassembled WGS sequence"/>
</dbReference>
<dbReference type="Pfam" id="PF14312">
    <property type="entry name" value="FG-GAP_2"/>
    <property type="match status" value="6"/>
</dbReference>
<dbReference type="EMBL" id="JALLPJ020000305">
    <property type="protein sequence ID" value="KAL3795977.1"/>
    <property type="molecule type" value="Genomic_DNA"/>
</dbReference>
<keyword evidence="3" id="KW-0325">Glycoprotein</keyword>
<dbReference type="InterPro" id="IPR013519">
    <property type="entry name" value="Int_alpha_beta-p"/>
</dbReference>
<comment type="caution">
    <text evidence="5">The sequence shown here is derived from an EMBL/GenBank/DDBJ whole genome shotgun (WGS) entry which is preliminary data.</text>
</comment>
<dbReference type="SUPFAM" id="SSF49785">
    <property type="entry name" value="Galactose-binding domain-like"/>
    <property type="match status" value="3"/>
</dbReference>
<gene>
    <name evidence="5" type="ORF">ACHAWO_013108</name>
</gene>
<dbReference type="SUPFAM" id="SSF50965">
    <property type="entry name" value="Galactose oxidase, central domain"/>
    <property type="match status" value="1"/>
</dbReference>
<accession>A0ABD3Q7D4</accession>
<evidence type="ECO:0000256" key="4">
    <source>
        <dbReference type="SAM" id="SignalP"/>
    </source>
</evidence>
<protein>
    <recommendedName>
        <fullName evidence="7">F5/8 type C domain-containing protein</fullName>
    </recommendedName>
</protein>
<evidence type="ECO:0000256" key="3">
    <source>
        <dbReference type="ARBA" id="ARBA00023180"/>
    </source>
</evidence>
<evidence type="ECO:0008006" key="7">
    <source>
        <dbReference type="Google" id="ProtNLM"/>
    </source>
</evidence>
<dbReference type="InterPro" id="IPR008979">
    <property type="entry name" value="Galactose-bd-like_sf"/>
</dbReference>
<evidence type="ECO:0000313" key="6">
    <source>
        <dbReference type="Proteomes" id="UP001530400"/>
    </source>
</evidence>
<dbReference type="Gene3D" id="2.60.120.260">
    <property type="entry name" value="Galactose-binding domain-like"/>
    <property type="match status" value="3"/>
</dbReference>
<keyword evidence="6" id="KW-1185">Reference proteome</keyword>
<dbReference type="Pfam" id="PF22633">
    <property type="entry name" value="F5_F8_type_C_2"/>
    <property type="match status" value="1"/>
</dbReference>
<dbReference type="InterPro" id="IPR028994">
    <property type="entry name" value="Integrin_alpha_N"/>
</dbReference>
<feature type="chain" id="PRO_5044894010" description="F5/8 type C domain-containing protein" evidence="4">
    <location>
        <begin position="23"/>
        <end position="847"/>
    </location>
</feature>
<feature type="signal peptide" evidence="4">
    <location>
        <begin position="1"/>
        <end position="22"/>
    </location>
</feature>
<keyword evidence="2" id="KW-0677">Repeat</keyword>
<evidence type="ECO:0000313" key="5">
    <source>
        <dbReference type="EMBL" id="KAL3795977.1"/>
    </source>
</evidence>
<evidence type="ECO:0000256" key="1">
    <source>
        <dbReference type="ARBA" id="ARBA00022729"/>
    </source>
</evidence>
<dbReference type="InterPro" id="IPR013517">
    <property type="entry name" value="FG-GAP"/>
</dbReference>
<sequence length="847" mass="90347">MRFFELAFTAALASYYVAPTAAILPKANRVKLALNNGAYLSLFEVKVISDGKNAALGKTASQGSTFNNNSKYSASNAVDGMDSGLFSHTADTNVWWEVDLNGTFEIDQVLIKNRYCVRPDDPNGCLCRLSNASLMLLSDKGECVDGVLLGNTCKGLDVVHNFTTPSQSICLNAHSVSKADRVKISSNTGAYLNLFEVKVISDGKNVALGKTARQGSTYKGIPTFNASNAVDGMDSGLFSHTADTNVWWEVDLNGTFEIDQVLIKNRYCGGPDDPIGCLCRLSHASLMLLSDKGEWVDGVLLGNTCGGLEVVHDFTTPSPSSCHSSKANRVKLSSNTGAYLNLFEVKVISDGKNVALGKTASQGSTYKDRPIFNASKAVDGMDSGMFSHTADTNVWWEVDLNGTVEVDQVLIKNRYCGGPDDPIGCLCRLSHSSLILLSDKGEWVDGVLLGNTCGELEVVYDFAASSPSTCTTPLTNETNVTSPTPMLVAKLTASDGSLYDRFGLHVAISGNTLVVGSYSPYPMGDSFLKPGSAYVYQYNETSYVWDQVAKLTASDGYFGYSVAISCNTIIVGAYGANNLEGTAYVYQYNETTNLWDETAKLSASDRAAEARFGQSVAVSDGTIVVGAAGGYPAKNCAYVYQYNKTSTRWDEVAKLVGRVGGFGLSVAVSGGTIAVGASEEKPRVYVYQYNETSTHWDEVAELKSSDGSTSEVYGISVAVSDDTVIAGACGTDHLNGRAYVYQYNKTSTRWYEAAKLTASVADNRFGLSVAISGTTVVVGAPGDDSNKGRTYVYHNDGNGWNQVANLTAPVREQYDAFGISVSVSGTRAIIGASGDDDRRGSAFVATV</sequence>
<keyword evidence="1 4" id="KW-0732">Signal</keyword>
<dbReference type="Gene3D" id="2.130.10.130">
    <property type="entry name" value="Integrin alpha, N-terminal"/>
    <property type="match status" value="2"/>
</dbReference>
<organism evidence="5 6">
    <name type="scientific">Cyclotella atomus</name>
    <dbReference type="NCBI Taxonomy" id="382360"/>
    <lineage>
        <taxon>Eukaryota</taxon>
        <taxon>Sar</taxon>
        <taxon>Stramenopiles</taxon>
        <taxon>Ochrophyta</taxon>
        <taxon>Bacillariophyta</taxon>
        <taxon>Coscinodiscophyceae</taxon>
        <taxon>Thalassiosirophycidae</taxon>
        <taxon>Stephanodiscales</taxon>
        <taxon>Stephanodiscaceae</taxon>
        <taxon>Cyclotella</taxon>
    </lineage>
</organism>
<dbReference type="PANTHER" id="PTHR36220:SF1">
    <property type="entry name" value="GAMMA TUBULIN COMPLEX COMPONENT C-TERMINAL DOMAIN-CONTAINING PROTEIN"/>
    <property type="match status" value="1"/>
</dbReference>
<dbReference type="InterPro" id="IPR011043">
    <property type="entry name" value="Gal_Oxase/kelch_b-propeller"/>
</dbReference>
<reference evidence="5 6" key="1">
    <citation type="submission" date="2024-10" db="EMBL/GenBank/DDBJ databases">
        <title>Updated reference genomes for cyclostephanoid diatoms.</title>
        <authorList>
            <person name="Roberts W.R."/>
            <person name="Alverson A.J."/>
        </authorList>
    </citation>
    <scope>NUCLEOTIDE SEQUENCE [LARGE SCALE GENOMIC DNA]</scope>
    <source>
        <strain evidence="5 6">AJA010-31</strain>
    </source>
</reference>
<proteinExistence type="predicted"/>
<name>A0ABD3Q7D4_9STRA</name>
<evidence type="ECO:0000256" key="2">
    <source>
        <dbReference type="ARBA" id="ARBA00022737"/>
    </source>
</evidence>
<dbReference type="PANTHER" id="PTHR36220">
    <property type="entry name" value="UNNAMED PRODUCT"/>
    <property type="match status" value="1"/>
</dbReference>
<dbReference type="AlphaFoldDB" id="A0ABD3Q7D4"/>